<dbReference type="RefSeq" id="WP_307492363.1">
    <property type="nucleotide sequence ID" value="NZ_JAUSVB010000003.1"/>
</dbReference>
<protein>
    <submittedName>
        <fullName evidence="2">Low temperature requirement protein LtrA</fullName>
    </submittedName>
</protein>
<keyword evidence="1" id="KW-0812">Transmembrane</keyword>
<feature type="transmembrane region" description="Helical" evidence="1">
    <location>
        <begin position="307"/>
        <end position="328"/>
    </location>
</feature>
<sequence>MTGRDPGADHRAASPLELLFDLTFVVAFGQAADELAHLVVDGHAAQGVLGFVFAIGATCWAWINFSWFASAYDTDDWLFRILTLVQMIGVVVFTLGLPAMFGSLEAGGSVDNGVLVAGYVVMRVAMIAQWLRVAVQDPDRRRTALAYVVLVGVAQLAWIVLAVAQQSALGFFLCAALLFVFEAACPVIAERRSSGTPWNPLHIAERYGLLAIIALGEGIFGTVAAVSALVDQQGWSTDAVMVVVAGVGITFGLWWTYFLVPSGEILARHRERSFVWGYGQIVVLGAIAAIGAGLHVAASVIEGHAEIGVTGAIVSVAVPAVVFSVTLFALRTYLLRQVDAFLTGLVAGCVAILLGAIGLAAAGAPIGLCLVVVTVAPAVVVVGYETLGYRREAAAVERALT</sequence>
<organism evidence="2 3">
    <name type="scientific">Cellulomonas humilata</name>
    <dbReference type="NCBI Taxonomy" id="144055"/>
    <lineage>
        <taxon>Bacteria</taxon>
        <taxon>Bacillati</taxon>
        <taxon>Actinomycetota</taxon>
        <taxon>Actinomycetes</taxon>
        <taxon>Micrococcales</taxon>
        <taxon>Cellulomonadaceae</taxon>
        <taxon>Cellulomonas</taxon>
    </lineage>
</organism>
<dbReference type="InterPro" id="IPR010640">
    <property type="entry name" value="Low_temperature_requirement_A"/>
</dbReference>
<feature type="transmembrane region" description="Helical" evidence="1">
    <location>
        <begin position="44"/>
        <end position="65"/>
    </location>
</feature>
<name>A0ABU0EFZ0_9CELL</name>
<dbReference type="Pfam" id="PF06772">
    <property type="entry name" value="LtrA"/>
    <property type="match status" value="1"/>
</dbReference>
<feature type="transmembrane region" description="Helical" evidence="1">
    <location>
        <begin position="281"/>
        <end position="301"/>
    </location>
</feature>
<feature type="transmembrane region" description="Helical" evidence="1">
    <location>
        <begin position="12"/>
        <end position="32"/>
    </location>
</feature>
<evidence type="ECO:0000313" key="3">
    <source>
        <dbReference type="Proteomes" id="UP001239626"/>
    </source>
</evidence>
<comment type="caution">
    <text evidence="2">The sequence shown here is derived from an EMBL/GenBank/DDBJ whole genome shotgun (WGS) entry which is preliminary data.</text>
</comment>
<keyword evidence="1" id="KW-0472">Membrane</keyword>
<reference evidence="2 3" key="1">
    <citation type="submission" date="2023-07" db="EMBL/GenBank/DDBJ databases">
        <title>Sorghum-associated microbial communities from plants grown in Nebraska, USA.</title>
        <authorList>
            <person name="Schachtman D."/>
        </authorList>
    </citation>
    <scope>NUCLEOTIDE SEQUENCE [LARGE SCALE GENOMIC DNA]</scope>
    <source>
        <strain evidence="2 3">BE332</strain>
    </source>
</reference>
<accession>A0ABU0EFZ0</accession>
<feature type="transmembrane region" description="Helical" evidence="1">
    <location>
        <begin position="144"/>
        <end position="163"/>
    </location>
</feature>
<evidence type="ECO:0000313" key="2">
    <source>
        <dbReference type="EMBL" id="MDQ0373971.1"/>
    </source>
</evidence>
<proteinExistence type="predicted"/>
<feature type="transmembrane region" description="Helical" evidence="1">
    <location>
        <begin position="169"/>
        <end position="189"/>
    </location>
</feature>
<keyword evidence="1" id="KW-1133">Transmembrane helix</keyword>
<feature type="transmembrane region" description="Helical" evidence="1">
    <location>
        <begin position="242"/>
        <end position="260"/>
    </location>
</feature>
<dbReference type="EMBL" id="JAUSVB010000003">
    <property type="protein sequence ID" value="MDQ0373971.1"/>
    <property type="molecule type" value="Genomic_DNA"/>
</dbReference>
<evidence type="ECO:0000256" key="1">
    <source>
        <dbReference type="SAM" id="Phobius"/>
    </source>
</evidence>
<dbReference type="PANTHER" id="PTHR36840:SF1">
    <property type="entry name" value="BLL5714 PROTEIN"/>
    <property type="match status" value="1"/>
</dbReference>
<feature type="transmembrane region" description="Helical" evidence="1">
    <location>
        <begin position="113"/>
        <end position="132"/>
    </location>
</feature>
<feature type="transmembrane region" description="Helical" evidence="1">
    <location>
        <begin position="365"/>
        <end position="384"/>
    </location>
</feature>
<feature type="transmembrane region" description="Helical" evidence="1">
    <location>
        <begin position="340"/>
        <end position="359"/>
    </location>
</feature>
<dbReference type="Proteomes" id="UP001239626">
    <property type="component" value="Unassembled WGS sequence"/>
</dbReference>
<feature type="transmembrane region" description="Helical" evidence="1">
    <location>
        <begin position="209"/>
        <end position="230"/>
    </location>
</feature>
<gene>
    <name evidence="2" type="ORF">J2X26_002292</name>
</gene>
<keyword evidence="3" id="KW-1185">Reference proteome</keyword>
<feature type="transmembrane region" description="Helical" evidence="1">
    <location>
        <begin position="77"/>
        <end position="101"/>
    </location>
</feature>
<dbReference type="PANTHER" id="PTHR36840">
    <property type="entry name" value="BLL5714 PROTEIN"/>
    <property type="match status" value="1"/>
</dbReference>